<feature type="region of interest" description="Disordered" evidence="1">
    <location>
        <begin position="420"/>
        <end position="502"/>
    </location>
</feature>
<gene>
    <name evidence="2" type="ORF">FOZ60_000863</name>
</gene>
<reference evidence="2 3" key="1">
    <citation type="submission" date="2020-04" db="EMBL/GenBank/DDBJ databases">
        <title>Perkinsus olseni comparative genomics.</title>
        <authorList>
            <person name="Bogema D.R."/>
        </authorList>
    </citation>
    <scope>NUCLEOTIDE SEQUENCE [LARGE SCALE GENOMIC DNA]</scope>
    <source>
        <strain evidence="2">00978-12</strain>
    </source>
</reference>
<dbReference type="Proteomes" id="UP000541610">
    <property type="component" value="Unassembled WGS sequence"/>
</dbReference>
<accession>A0A7J6PJS2</accession>
<proteinExistence type="predicted"/>
<name>A0A7J6PJS2_PEROL</name>
<evidence type="ECO:0000256" key="1">
    <source>
        <dbReference type="SAM" id="MobiDB-lite"/>
    </source>
</evidence>
<dbReference type="AlphaFoldDB" id="A0A7J6PJS2"/>
<sequence length="609" mass="66959">MDTSPGPSSGSFTLGSVSIGADLLSEAGPLPTSSLRVPPRYAPSLLPGRLDNLYKDLERFYYTPIDERLKGLVPPPAVPDTSVYHLCRRVYKEKMISALVDPWENVEDERDLFDTLVTDICLNSVAWAERQDPLLIVTSASMDRGLFQASTIFLMHFFHLKRPSYRIKCGLWMLTAITACIKRTSHDSPELLQIAKTWSDENLLWVIVPLHDDLATTSDAKYFDKTGYALYRNRVVEHRGTELGASGVLTGRAIEVTNTGESEGKESFQLTAEGDDRPFLDIDRDFKNNPASKGSSIAKDMTKLANEYNKDVIPVPIPPAQEEIDRRLRAVKCRMDMKLQLREGRSRKGFAQIKKRKAYQPGLAALPFNTKPTWIATRRNPGIKDAETSPSPLPSEAASDGEPYLCEMATVVPTNLPETSVVPTNLPETSVVPTNLPETSVVPTNLPETSVVPTNLPETSVVPTNLPETSVVPTNLPETSVVPTNLPETSVVPTNLPETTVVPTNLPETTVVPTNLPTNEDLAGDWCGETPLGPIKVTPEVSGAVTLFVAGETFTAEYYLDGFEIVFTNPDEDLATLLQQLDSSLYAVYTDEGVYVELVNVFSTTITRC</sequence>
<dbReference type="OrthoDB" id="432015at2759"/>
<dbReference type="EMBL" id="JABANP010000011">
    <property type="protein sequence ID" value="KAF4696405.1"/>
    <property type="molecule type" value="Genomic_DNA"/>
</dbReference>
<protein>
    <submittedName>
        <fullName evidence="2">Uncharacterized protein</fullName>
    </submittedName>
</protein>
<feature type="region of interest" description="Disordered" evidence="1">
    <location>
        <begin position="381"/>
        <end position="400"/>
    </location>
</feature>
<evidence type="ECO:0000313" key="2">
    <source>
        <dbReference type="EMBL" id="KAF4696405.1"/>
    </source>
</evidence>
<evidence type="ECO:0000313" key="3">
    <source>
        <dbReference type="Proteomes" id="UP000541610"/>
    </source>
</evidence>
<organism evidence="2 3">
    <name type="scientific">Perkinsus olseni</name>
    <name type="common">Perkinsus atlanticus</name>
    <dbReference type="NCBI Taxonomy" id="32597"/>
    <lineage>
        <taxon>Eukaryota</taxon>
        <taxon>Sar</taxon>
        <taxon>Alveolata</taxon>
        <taxon>Perkinsozoa</taxon>
        <taxon>Perkinsea</taxon>
        <taxon>Perkinsida</taxon>
        <taxon>Perkinsidae</taxon>
        <taxon>Perkinsus</taxon>
    </lineage>
</organism>
<comment type="caution">
    <text evidence="2">The sequence shown here is derived from an EMBL/GenBank/DDBJ whole genome shotgun (WGS) entry which is preliminary data.</text>
</comment>